<accession>A0ABD1T9X8</accession>
<feature type="signal peptide" evidence="1">
    <location>
        <begin position="1"/>
        <end position="28"/>
    </location>
</feature>
<gene>
    <name evidence="2" type="ORF">Fot_33188</name>
</gene>
<organism evidence="2 3">
    <name type="scientific">Forsythia ovata</name>
    <dbReference type="NCBI Taxonomy" id="205694"/>
    <lineage>
        <taxon>Eukaryota</taxon>
        <taxon>Viridiplantae</taxon>
        <taxon>Streptophyta</taxon>
        <taxon>Embryophyta</taxon>
        <taxon>Tracheophyta</taxon>
        <taxon>Spermatophyta</taxon>
        <taxon>Magnoliopsida</taxon>
        <taxon>eudicotyledons</taxon>
        <taxon>Gunneridae</taxon>
        <taxon>Pentapetalae</taxon>
        <taxon>asterids</taxon>
        <taxon>lamiids</taxon>
        <taxon>Lamiales</taxon>
        <taxon>Oleaceae</taxon>
        <taxon>Forsythieae</taxon>
        <taxon>Forsythia</taxon>
    </lineage>
</organism>
<dbReference type="Gene3D" id="3.80.10.10">
    <property type="entry name" value="Ribonuclease Inhibitor"/>
    <property type="match status" value="1"/>
</dbReference>
<name>A0ABD1T9X8_9LAMI</name>
<dbReference type="AlphaFoldDB" id="A0ABD1T9X8"/>
<dbReference type="InterPro" id="IPR032675">
    <property type="entry name" value="LRR_dom_sf"/>
</dbReference>
<comment type="caution">
    <text evidence="2">The sequence shown here is derived from an EMBL/GenBank/DDBJ whole genome shotgun (WGS) entry which is preliminary data.</text>
</comment>
<keyword evidence="3" id="KW-1185">Reference proteome</keyword>
<keyword evidence="1" id="KW-0732">Signal</keyword>
<feature type="chain" id="PRO_5044863628" evidence="1">
    <location>
        <begin position="29"/>
        <end position="153"/>
    </location>
</feature>
<evidence type="ECO:0000256" key="1">
    <source>
        <dbReference type="SAM" id="SignalP"/>
    </source>
</evidence>
<proteinExistence type="predicted"/>
<sequence>MMRKESVTLATLLHCLRGVAVLPPRATAATMSQAASLSIHHPSSDPRDLMTLVMEESTIVENDGEWLHELALENTVLENLNFYMTDLVKVASADLELIAKNCASLVSMKITDCDIIDLVGVFRFAAALEDFCGGSFSSPPEEGEDVSNEQLEL</sequence>
<reference evidence="3" key="1">
    <citation type="submission" date="2024-07" db="EMBL/GenBank/DDBJ databases">
        <title>Two chromosome-level genome assemblies of Korean endemic species Abeliophyllum distichum and Forsythia ovata (Oleaceae).</title>
        <authorList>
            <person name="Jang H."/>
        </authorList>
    </citation>
    <scope>NUCLEOTIDE SEQUENCE [LARGE SCALE GENOMIC DNA]</scope>
</reference>
<protein>
    <submittedName>
        <fullName evidence="2">Uncharacterized protein</fullName>
    </submittedName>
</protein>
<evidence type="ECO:0000313" key="3">
    <source>
        <dbReference type="Proteomes" id="UP001604277"/>
    </source>
</evidence>
<dbReference type="EMBL" id="JBFOLJ010000009">
    <property type="protein sequence ID" value="KAL2509541.1"/>
    <property type="molecule type" value="Genomic_DNA"/>
</dbReference>
<dbReference type="Proteomes" id="UP001604277">
    <property type="component" value="Unassembled WGS sequence"/>
</dbReference>
<evidence type="ECO:0000313" key="2">
    <source>
        <dbReference type="EMBL" id="KAL2509541.1"/>
    </source>
</evidence>